<dbReference type="PANTHER" id="PTHR24291:SF187">
    <property type="entry name" value="CYTOCHROME P450 4AE1-RELATED"/>
    <property type="match status" value="1"/>
</dbReference>
<evidence type="ECO:0000313" key="14">
    <source>
        <dbReference type="EMBL" id="KAF2895541.1"/>
    </source>
</evidence>
<dbReference type="EMBL" id="VTPC01005828">
    <property type="protein sequence ID" value="KAF2895541.1"/>
    <property type="molecule type" value="Genomic_DNA"/>
</dbReference>
<dbReference type="Pfam" id="PF00067">
    <property type="entry name" value="p450"/>
    <property type="match status" value="1"/>
</dbReference>
<dbReference type="InterPro" id="IPR017972">
    <property type="entry name" value="Cyt_P450_CS"/>
</dbReference>
<evidence type="ECO:0000256" key="3">
    <source>
        <dbReference type="ARBA" id="ARBA00004406"/>
    </source>
</evidence>
<dbReference type="GO" id="GO:0020037">
    <property type="term" value="F:heme binding"/>
    <property type="evidence" value="ECO:0007669"/>
    <property type="project" value="InterPro"/>
</dbReference>
<keyword evidence="8" id="KW-0492">Microsome</keyword>
<protein>
    <recommendedName>
        <fullName evidence="16">Cytochrome P450</fullName>
    </recommendedName>
</protein>
<dbReference type="AlphaFoldDB" id="A0A8K0D1R2"/>
<dbReference type="CDD" id="cd20628">
    <property type="entry name" value="CYP4"/>
    <property type="match status" value="1"/>
</dbReference>
<dbReference type="GO" id="GO:0004497">
    <property type="term" value="F:monooxygenase activity"/>
    <property type="evidence" value="ECO:0007669"/>
    <property type="project" value="UniProtKB-KW"/>
</dbReference>
<evidence type="ECO:0000256" key="13">
    <source>
        <dbReference type="RuleBase" id="RU000461"/>
    </source>
</evidence>
<evidence type="ECO:0000256" key="4">
    <source>
        <dbReference type="ARBA" id="ARBA00010617"/>
    </source>
</evidence>
<sequence>MGFQKQYGNLFKIMLGNRPRLVICDPKAAEFLLGSTSILEKSYEYKFLHSWLGTGLLTSSGGKWKRQRKLITPTFHFQILEQFIGVFDSQSDILVKKLNKEVDQKAFDIYPYITLCALDIICEAAMGTSVNAQNNSESEYVKNVKEMCRIVVDRSFSPIKMFDVLYPLSKDYKIEQNALKVLHGYTNYVIKKRKEELISKSSTTEKHDDTGAKKRLAFLDLLLQCQVDGKPLPQEVIREEVDTFMFEGHDTTTSGISFALYHLSKYPEVQEKAVNELRSIFADNKDGSPTYQDLQNMKYLEMVIKESLRLYPPVPAYARVLEETVKYDGSILPKGLTLMVLSHGLHRNTNVFPDPEKFDPERFSPENSAGRSPYAYVPFSAGPRNCIGQRFAMLEMKSTISKVLRNFELLPVPEHEPIASVEAIVKSANGLPVYLTKRQF</sequence>
<name>A0A8K0D1R2_IGNLU</name>
<dbReference type="Proteomes" id="UP000801492">
    <property type="component" value="Unassembled WGS sequence"/>
</dbReference>
<keyword evidence="7" id="KW-0256">Endoplasmic reticulum</keyword>
<evidence type="ECO:0000256" key="6">
    <source>
        <dbReference type="ARBA" id="ARBA00022723"/>
    </source>
</evidence>
<dbReference type="FunFam" id="1.10.630.10:FF:000182">
    <property type="entry name" value="Cytochrome P450 3A4"/>
    <property type="match status" value="1"/>
</dbReference>
<comment type="cofactor">
    <cofactor evidence="1 12">
        <name>heme</name>
        <dbReference type="ChEBI" id="CHEBI:30413"/>
    </cofactor>
</comment>
<gene>
    <name evidence="14" type="ORF">ILUMI_10635</name>
</gene>
<dbReference type="InterPro" id="IPR001128">
    <property type="entry name" value="Cyt_P450"/>
</dbReference>
<dbReference type="OrthoDB" id="1470350at2759"/>
<keyword evidence="11 13" id="KW-0503">Monooxygenase</keyword>
<evidence type="ECO:0000256" key="8">
    <source>
        <dbReference type="ARBA" id="ARBA00022848"/>
    </source>
</evidence>
<evidence type="ECO:0000313" key="15">
    <source>
        <dbReference type="Proteomes" id="UP000801492"/>
    </source>
</evidence>
<keyword evidence="6 12" id="KW-0479">Metal-binding</keyword>
<organism evidence="14 15">
    <name type="scientific">Ignelater luminosus</name>
    <name type="common">Cucubano</name>
    <name type="synonym">Pyrophorus luminosus</name>
    <dbReference type="NCBI Taxonomy" id="2038154"/>
    <lineage>
        <taxon>Eukaryota</taxon>
        <taxon>Metazoa</taxon>
        <taxon>Ecdysozoa</taxon>
        <taxon>Arthropoda</taxon>
        <taxon>Hexapoda</taxon>
        <taxon>Insecta</taxon>
        <taxon>Pterygota</taxon>
        <taxon>Neoptera</taxon>
        <taxon>Endopterygota</taxon>
        <taxon>Coleoptera</taxon>
        <taxon>Polyphaga</taxon>
        <taxon>Elateriformia</taxon>
        <taxon>Elateroidea</taxon>
        <taxon>Elateridae</taxon>
        <taxon>Agrypninae</taxon>
        <taxon>Pyrophorini</taxon>
        <taxon>Ignelater</taxon>
    </lineage>
</organism>
<keyword evidence="5 12" id="KW-0349">Heme</keyword>
<comment type="caution">
    <text evidence="14">The sequence shown here is derived from an EMBL/GenBank/DDBJ whole genome shotgun (WGS) entry which is preliminary data.</text>
</comment>
<proteinExistence type="inferred from homology"/>
<dbReference type="PROSITE" id="PS00086">
    <property type="entry name" value="CYTOCHROME_P450"/>
    <property type="match status" value="1"/>
</dbReference>
<comment type="similarity">
    <text evidence="4 13">Belongs to the cytochrome P450 family.</text>
</comment>
<dbReference type="PANTHER" id="PTHR24291">
    <property type="entry name" value="CYTOCHROME P450 FAMILY 4"/>
    <property type="match status" value="1"/>
</dbReference>
<keyword evidence="15" id="KW-1185">Reference proteome</keyword>
<reference evidence="14" key="1">
    <citation type="submission" date="2019-08" db="EMBL/GenBank/DDBJ databases">
        <title>The genome of the North American firefly Photinus pyralis.</title>
        <authorList>
            <consortium name="Photinus pyralis genome working group"/>
            <person name="Fallon T.R."/>
            <person name="Sander Lower S.E."/>
            <person name="Weng J.-K."/>
        </authorList>
    </citation>
    <scope>NUCLEOTIDE SEQUENCE</scope>
    <source>
        <strain evidence="14">TRF0915ILg1</strain>
        <tissue evidence="14">Whole body</tissue>
    </source>
</reference>
<accession>A0A8K0D1R2</accession>
<dbReference type="InterPro" id="IPR036396">
    <property type="entry name" value="Cyt_P450_sf"/>
</dbReference>
<evidence type="ECO:0000256" key="7">
    <source>
        <dbReference type="ARBA" id="ARBA00022824"/>
    </source>
</evidence>
<dbReference type="SUPFAM" id="SSF48264">
    <property type="entry name" value="Cytochrome P450"/>
    <property type="match status" value="1"/>
</dbReference>
<keyword evidence="9 13" id="KW-0560">Oxidoreductase</keyword>
<feature type="binding site" description="axial binding residue" evidence="12">
    <location>
        <position position="386"/>
    </location>
    <ligand>
        <name>heme</name>
        <dbReference type="ChEBI" id="CHEBI:30413"/>
    </ligand>
    <ligandPart>
        <name>Fe</name>
        <dbReference type="ChEBI" id="CHEBI:18248"/>
    </ligandPart>
</feature>
<comment type="subcellular location">
    <subcellularLocation>
        <location evidence="3">Endoplasmic reticulum membrane</location>
        <topology evidence="3">Peripheral membrane protein</topology>
    </subcellularLocation>
    <subcellularLocation>
        <location evidence="2">Microsome membrane</location>
        <topology evidence="2">Peripheral membrane protein</topology>
    </subcellularLocation>
</comment>
<dbReference type="GO" id="GO:0005789">
    <property type="term" value="C:endoplasmic reticulum membrane"/>
    <property type="evidence" value="ECO:0007669"/>
    <property type="project" value="UniProtKB-SubCell"/>
</dbReference>
<evidence type="ECO:0000256" key="11">
    <source>
        <dbReference type="ARBA" id="ARBA00023033"/>
    </source>
</evidence>
<evidence type="ECO:0000256" key="9">
    <source>
        <dbReference type="ARBA" id="ARBA00023002"/>
    </source>
</evidence>
<evidence type="ECO:0008006" key="16">
    <source>
        <dbReference type="Google" id="ProtNLM"/>
    </source>
</evidence>
<dbReference type="PRINTS" id="PR00463">
    <property type="entry name" value="EP450I"/>
</dbReference>
<dbReference type="GO" id="GO:0005506">
    <property type="term" value="F:iron ion binding"/>
    <property type="evidence" value="ECO:0007669"/>
    <property type="project" value="InterPro"/>
</dbReference>
<evidence type="ECO:0000256" key="5">
    <source>
        <dbReference type="ARBA" id="ARBA00022617"/>
    </source>
</evidence>
<dbReference type="InterPro" id="IPR050196">
    <property type="entry name" value="Cytochrome_P450_Monoox"/>
</dbReference>
<evidence type="ECO:0000256" key="10">
    <source>
        <dbReference type="ARBA" id="ARBA00023004"/>
    </source>
</evidence>
<dbReference type="Gene3D" id="1.10.630.10">
    <property type="entry name" value="Cytochrome P450"/>
    <property type="match status" value="1"/>
</dbReference>
<dbReference type="GO" id="GO:0016705">
    <property type="term" value="F:oxidoreductase activity, acting on paired donors, with incorporation or reduction of molecular oxygen"/>
    <property type="evidence" value="ECO:0007669"/>
    <property type="project" value="InterPro"/>
</dbReference>
<evidence type="ECO:0000256" key="12">
    <source>
        <dbReference type="PIRSR" id="PIRSR602401-1"/>
    </source>
</evidence>
<dbReference type="PRINTS" id="PR00385">
    <property type="entry name" value="P450"/>
</dbReference>
<keyword evidence="10 12" id="KW-0408">Iron</keyword>
<evidence type="ECO:0000256" key="2">
    <source>
        <dbReference type="ARBA" id="ARBA00004174"/>
    </source>
</evidence>
<dbReference type="InterPro" id="IPR002401">
    <property type="entry name" value="Cyt_P450_E_grp-I"/>
</dbReference>
<evidence type="ECO:0000256" key="1">
    <source>
        <dbReference type="ARBA" id="ARBA00001971"/>
    </source>
</evidence>